<evidence type="ECO:0000256" key="2">
    <source>
        <dbReference type="ARBA" id="ARBA00003109"/>
    </source>
</evidence>
<comment type="catalytic activity">
    <reaction evidence="11">
        <text>L-valine + 2-oxoglutarate = 3-methyl-2-oxobutanoate + L-glutamate</text>
        <dbReference type="Rhea" id="RHEA:24813"/>
        <dbReference type="ChEBI" id="CHEBI:11851"/>
        <dbReference type="ChEBI" id="CHEBI:16810"/>
        <dbReference type="ChEBI" id="CHEBI:29985"/>
        <dbReference type="ChEBI" id="CHEBI:57762"/>
        <dbReference type="EC" id="2.6.1.42"/>
    </reaction>
</comment>
<evidence type="ECO:0000313" key="17">
    <source>
        <dbReference type="Proteomes" id="UP001195941"/>
    </source>
</evidence>
<keyword evidence="10" id="KW-0028">Amino-acid biosynthesis</keyword>
<dbReference type="SUPFAM" id="SSF56752">
    <property type="entry name" value="D-aminoacid aminotransferase-like PLP-dependent enzymes"/>
    <property type="match status" value="1"/>
</dbReference>
<evidence type="ECO:0000256" key="5">
    <source>
        <dbReference type="ARBA" id="ARBA00005072"/>
    </source>
</evidence>
<evidence type="ECO:0000256" key="13">
    <source>
        <dbReference type="ARBA" id="ARBA00049229"/>
    </source>
</evidence>
<dbReference type="InterPro" id="IPR018300">
    <property type="entry name" value="Aminotrans_IV_CS"/>
</dbReference>
<evidence type="ECO:0000256" key="12">
    <source>
        <dbReference type="ARBA" id="ARBA00048798"/>
    </source>
</evidence>
<dbReference type="InterPro" id="IPR043131">
    <property type="entry name" value="BCAT-like_N"/>
</dbReference>
<dbReference type="PROSITE" id="PS00770">
    <property type="entry name" value="AA_TRANSFER_CLASS_4"/>
    <property type="match status" value="1"/>
</dbReference>
<dbReference type="NCBIfam" id="NF005729">
    <property type="entry name" value="PRK07546.1-3"/>
    <property type="match status" value="1"/>
</dbReference>
<evidence type="ECO:0000256" key="9">
    <source>
        <dbReference type="ARBA" id="ARBA00022898"/>
    </source>
</evidence>
<sequence length="215" mass="23787">MESPVRRPSGDDLRLIETFGWQPGHGALRLDRHLERMRRSAAELGFAFDRDRALETVAGLEAPVPQRCRLTLGRDGGMELTLTPLGETPGQWRVMVAQTRLDPNDPWLRHKTTRRALYDRTRAALPGGIDEALFVNSRGELCEGTISNLFLTRQDGRVLTPALSCGVLPGVLRQEMLERGAAHEAVLTLEDLRCARALHLGNALRGLIAARLVDG</sequence>
<protein>
    <recommendedName>
        <fullName evidence="8">Probable branched-chain-amino-acid aminotransferase</fullName>
        <ecNumber evidence="7">2.6.1.42</ecNumber>
    </recommendedName>
</protein>
<comment type="caution">
    <text evidence="16">The sequence shown here is derived from an EMBL/GenBank/DDBJ whole genome shotgun (WGS) entry which is preliminary data.</text>
</comment>
<comment type="cofactor">
    <cofactor evidence="1 15">
        <name>pyridoxal 5'-phosphate</name>
        <dbReference type="ChEBI" id="CHEBI:597326"/>
    </cofactor>
</comment>
<comment type="catalytic activity">
    <reaction evidence="13">
        <text>L-leucine + 2-oxoglutarate = 4-methyl-2-oxopentanoate + L-glutamate</text>
        <dbReference type="Rhea" id="RHEA:18321"/>
        <dbReference type="ChEBI" id="CHEBI:16810"/>
        <dbReference type="ChEBI" id="CHEBI:17865"/>
        <dbReference type="ChEBI" id="CHEBI:29985"/>
        <dbReference type="ChEBI" id="CHEBI:57427"/>
        <dbReference type="EC" id="2.6.1.42"/>
    </reaction>
</comment>
<dbReference type="EMBL" id="JADMKU010000005">
    <property type="protein sequence ID" value="MBR9651009.1"/>
    <property type="molecule type" value="Genomic_DNA"/>
</dbReference>
<dbReference type="NCBIfam" id="NF005731">
    <property type="entry name" value="PRK07546.1-5"/>
    <property type="match status" value="1"/>
</dbReference>
<keyword evidence="10" id="KW-0100">Branched-chain amino acid biosynthesis</keyword>
<organism evidence="16 17">
    <name type="scientific">Thalassovita aquimarina</name>
    <dbReference type="NCBI Taxonomy" id="2785917"/>
    <lineage>
        <taxon>Bacteria</taxon>
        <taxon>Pseudomonadati</taxon>
        <taxon>Pseudomonadota</taxon>
        <taxon>Alphaproteobacteria</taxon>
        <taxon>Rhodobacterales</taxon>
        <taxon>Roseobacteraceae</taxon>
        <taxon>Thalassovita</taxon>
    </lineage>
</organism>
<comment type="pathway">
    <text evidence="4">Amino-acid biosynthesis; L-valine biosynthesis; L-valine from pyruvate: step 4/4.</text>
</comment>
<evidence type="ECO:0000256" key="11">
    <source>
        <dbReference type="ARBA" id="ARBA00048212"/>
    </source>
</evidence>
<comment type="pathway">
    <text evidence="5">Amino-acid biosynthesis; L-leucine biosynthesis; L-leucine from 3-methyl-2-oxobutanoate: step 4/4.</text>
</comment>
<keyword evidence="17" id="KW-1185">Reference proteome</keyword>
<dbReference type="Pfam" id="PF01063">
    <property type="entry name" value="Aminotran_4"/>
    <property type="match status" value="1"/>
</dbReference>
<evidence type="ECO:0000256" key="14">
    <source>
        <dbReference type="RuleBase" id="RU004106"/>
    </source>
</evidence>
<keyword evidence="16" id="KW-0032">Aminotransferase</keyword>
<proteinExistence type="inferred from homology"/>
<keyword evidence="16" id="KW-0808">Transferase</keyword>
<evidence type="ECO:0000256" key="10">
    <source>
        <dbReference type="ARBA" id="ARBA00023304"/>
    </source>
</evidence>
<evidence type="ECO:0000256" key="6">
    <source>
        <dbReference type="ARBA" id="ARBA00009320"/>
    </source>
</evidence>
<dbReference type="PANTHER" id="PTHR42743:SF11">
    <property type="entry name" value="AMINODEOXYCHORISMATE LYASE"/>
    <property type="match status" value="1"/>
</dbReference>
<dbReference type="InterPro" id="IPR043132">
    <property type="entry name" value="BCAT-like_C"/>
</dbReference>
<accession>A0ABS5HPW3</accession>
<dbReference type="Gene3D" id="3.20.10.10">
    <property type="entry name" value="D-amino Acid Aminotransferase, subunit A, domain 2"/>
    <property type="match status" value="1"/>
</dbReference>
<name>A0ABS5HPW3_9RHOB</name>
<evidence type="ECO:0000256" key="1">
    <source>
        <dbReference type="ARBA" id="ARBA00001933"/>
    </source>
</evidence>
<evidence type="ECO:0000256" key="3">
    <source>
        <dbReference type="ARBA" id="ARBA00004824"/>
    </source>
</evidence>
<dbReference type="InterPro" id="IPR050571">
    <property type="entry name" value="Class-IV_PLP-Dep_Aminotrnsfr"/>
</dbReference>
<evidence type="ECO:0000256" key="8">
    <source>
        <dbReference type="ARBA" id="ARBA00014472"/>
    </source>
</evidence>
<comment type="pathway">
    <text evidence="3">Amino-acid biosynthesis; L-isoleucine biosynthesis; L-isoleucine from 2-oxobutanoate: step 4/4.</text>
</comment>
<gene>
    <name evidence="16" type="ORF">IT775_07740</name>
</gene>
<dbReference type="Proteomes" id="UP001195941">
    <property type="component" value="Unassembled WGS sequence"/>
</dbReference>
<reference evidence="16 17" key="1">
    <citation type="journal article" date="2021" name="Arch. Microbiol.">
        <title>Thalassobius aquimarinus sp. nov., isolated from the Sea of Japan seashore.</title>
        <authorList>
            <person name="Kurilenko V.V."/>
            <person name="Romanenko L.A."/>
            <person name="Chernysheva N.Y."/>
            <person name="Velansky P.V."/>
            <person name="Tekutyeva L.A."/>
            <person name="Isaeva M.P."/>
            <person name="Mikhailov V.V."/>
        </authorList>
    </citation>
    <scope>NUCLEOTIDE SEQUENCE [LARGE SCALE GENOMIC DNA]</scope>
    <source>
        <strain evidence="16 17">KMM 8518</strain>
    </source>
</reference>
<evidence type="ECO:0000256" key="4">
    <source>
        <dbReference type="ARBA" id="ARBA00004931"/>
    </source>
</evidence>
<dbReference type="InterPro" id="IPR036038">
    <property type="entry name" value="Aminotransferase-like"/>
</dbReference>
<keyword evidence="9 15" id="KW-0663">Pyridoxal phosphate</keyword>
<evidence type="ECO:0000313" key="16">
    <source>
        <dbReference type="EMBL" id="MBR9651009.1"/>
    </source>
</evidence>
<dbReference type="Gene3D" id="3.30.470.10">
    <property type="match status" value="1"/>
</dbReference>
<comment type="function">
    <text evidence="2">Acts on leucine, isoleucine and valine.</text>
</comment>
<dbReference type="GO" id="GO:0008483">
    <property type="term" value="F:transaminase activity"/>
    <property type="evidence" value="ECO:0007669"/>
    <property type="project" value="UniProtKB-KW"/>
</dbReference>
<comment type="similarity">
    <text evidence="6 14">Belongs to the class-IV pyridoxal-phosphate-dependent aminotransferase family.</text>
</comment>
<evidence type="ECO:0000256" key="15">
    <source>
        <dbReference type="RuleBase" id="RU004516"/>
    </source>
</evidence>
<dbReference type="InterPro" id="IPR001544">
    <property type="entry name" value="Aminotrans_IV"/>
</dbReference>
<dbReference type="EC" id="2.6.1.42" evidence="7"/>
<dbReference type="PANTHER" id="PTHR42743">
    <property type="entry name" value="AMINO-ACID AMINOTRANSFERASE"/>
    <property type="match status" value="1"/>
</dbReference>
<evidence type="ECO:0000256" key="7">
    <source>
        <dbReference type="ARBA" id="ARBA00013053"/>
    </source>
</evidence>
<comment type="catalytic activity">
    <reaction evidence="12">
        <text>L-isoleucine + 2-oxoglutarate = (S)-3-methyl-2-oxopentanoate + L-glutamate</text>
        <dbReference type="Rhea" id="RHEA:24801"/>
        <dbReference type="ChEBI" id="CHEBI:16810"/>
        <dbReference type="ChEBI" id="CHEBI:29985"/>
        <dbReference type="ChEBI" id="CHEBI:35146"/>
        <dbReference type="ChEBI" id="CHEBI:58045"/>
        <dbReference type="EC" id="2.6.1.42"/>
    </reaction>
</comment>